<name>A0ABR8CR33_9NOST</name>
<gene>
    <name evidence="1" type="ORF">H6G18_16115</name>
</gene>
<evidence type="ECO:0000313" key="2">
    <source>
        <dbReference type="Proteomes" id="UP000607281"/>
    </source>
</evidence>
<protein>
    <submittedName>
        <fullName evidence="1">Uncharacterized protein</fullName>
    </submittedName>
</protein>
<dbReference type="Proteomes" id="UP000607281">
    <property type="component" value="Unassembled WGS sequence"/>
</dbReference>
<sequence>MPYINLVRAISYAGRLRHCRTKAHCREMRSPTFHLRRNRKTPAAKAREYCEDE</sequence>
<keyword evidence="2" id="KW-1185">Reference proteome</keyword>
<accession>A0ABR8CR33</accession>
<dbReference type="EMBL" id="JACJRF010000027">
    <property type="protein sequence ID" value="MBD2345662.1"/>
    <property type="molecule type" value="Genomic_DNA"/>
</dbReference>
<comment type="caution">
    <text evidence="1">The sequence shown here is derived from an EMBL/GenBank/DDBJ whole genome shotgun (WGS) entry which is preliminary data.</text>
</comment>
<organism evidence="1 2">
    <name type="scientific">Anabaena subtropica FACHB-260</name>
    <dbReference type="NCBI Taxonomy" id="2692884"/>
    <lineage>
        <taxon>Bacteria</taxon>
        <taxon>Bacillati</taxon>
        <taxon>Cyanobacteriota</taxon>
        <taxon>Cyanophyceae</taxon>
        <taxon>Nostocales</taxon>
        <taxon>Nostocaceae</taxon>
        <taxon>Anabaena</taxon>
    </lineage>
</organism>
<proteinExistence type="predicted"/>
<evidence type="ECO:0000313" key="1">
    <source>
        <dbReference type="EMBL" id="MBD2345662.1"/>
    </source>
</evidence>
<dbReference type="RefSeq" id="WP_190408087.1">
    <property type="nucleotide sequence ID" value="NZ_JACJRF010000027.1"/>
</dbReference>
<reference evidence="1 2" key="1">
    <citation type="journal article" date="2020" name="ISME J.">
        <title>Comparative genomics reveals insights into cyanobacterial evolution and habitat adaptation.</title>
        <authorList>
            <person name="Chen M.Y."/>
            <person name="Teng W.K."/>
            <person name="Zhao L."/>
            <person name="Hu C.X."/>
            <person name="Zhou Y.K."/>
            <person name="Han B.P."/>
            <person name="Song L.R."/>
            <person name="Shu W.S."/>
        </authorList>
    </citation>
    <scope>NUCLEOTIDE SEQUENCE [LARGE SCALE GENOMIC DNA]</scope>
    <source>
        <strain evidence="1 2">FACHB-260</strain>
    </source>
</reference>